<keyword evidence="3" id="KW-1185">Reference proteome</keyword>
<dbReference type="AlphaFoldDB" id="A0A7G1NPT1"/>
<dbReference type="KEGG" id="sgm:GCM10017557_00820"/>
<protein>
    <submittedName>
        <fullName evidence="2">Uncharacterized protein</fullName>
    </submittedName>
</protein>
<organism evidence="2 3">
    <name type="scientific">Streptomyces aurantiacus</name>
    <dbReference type="NCBI Taxonomy" id="47760"/>
    <lineage>
        <taxon>Bacteria</taxon>
        <taxon>Bacillati</taxon>
        <taxon>Actinomycetota</taxon>
        <taxon>Actinomycetes</taxon>
        <taxon>Kitasatosporales</taxon>
        <taxon>Streptomycetaceae</taxon>
        <taxon>Streptomyces</taxon>
        <taxon>Streptomyces aurantiacus group</taxon>
    </lineage>
</organism>
<gene>
    <name evidence="2" type="ORF">GCM10017557_00820</name>
</gene>
<feature type="region of interest" description="Disordered" evidence="1">
    <location>
        <begin position="51"/>
        <end position="76"/>
    </location>
</feature>
<sequence>MGMGMGFTVPRFLARNLGTVNPSTKTEPEPKYMVAHRAVSARRSGVTLQVDAASSGPRGAELGEQDLDTVGLMSRA</sequence>
<dbReference type="EMBL" id="AP023440">
    <property type="protein sequence ID" value="BCL25223.1"/>
    <property type="molecule type" value="Genomic_DNA"/>
</dbReference>
<evidence type="ECO:0000313" key="2">
    <source>
        <dbReference type="EMBL" id="BCL25223.1"/>
    </source>
</evidence>
<evidence type="ECO:0000256" key="1">
    <source>
        <dbReference type="SAM" id="MobiDB-lite"/>
    </source>
</evidence>
<reference evidence="2 3" key="1">
    <citation type="journal article" date="2014" name="Int. J. Syst. Evol. Microbiol.">
        <title>Complete genome sequence of Corynebacterium casei LMG S-19264T (=DSM 44701T), isolated from a smear-ripened cheese.</title>
        <authorList>
            <consortium name="US DOE Joint Genome Institute (JGI-PGF)"/>
            <person name="Walter F."/>
            <person name="Albersmeier A."/>
            <person name="Kalinowski J."/>
            <person name="Ruckert C."/>
        </authorList>
    </citation>
    <scope>NUCLEOTIDE SEQUENCE [LARGE SCALE GENOMIC DNA]</scope>
    <source>
        <strain evidence="2 3">JCM 4677</strain>
    </source>
</reference>
<dbReference type="Proteomes" id="UP000516444">
    <property type="component" value="Chromosome"/>
</dbReference>
<evidence type="ECO:0000313" key="3">
    <source>
        <dbReference type="Proteomes" id="UP000516444"/>
    </source>
</evidence>
<proteinExistence type="predicted"/>
<name>A0A7G1NPT1_9ACTN</name>
<accession>A0A7G1NPT1</accession>